<feature type="region of interest" description="Disordered" evidence="2">
    <location>
        <begin position="209"/>
        <end position="229"/>
    </location>
</feature>
<protein>
    <submittedName>
        <fullName evidence="3">Uncharacterized protein</fullName>
    </submittedName>
</protein>
<dbReference type="RefSeq" id="XP_005645436.1">
    <property type="nucleotide sequence ID" value="XM_005645379.1"/>
</dbReference>
<dbReference type="Proteomes" id="UP000007264">
    <property type="component" value="Unassembled WGS sequence"/>
</dbReference>
<dbReference type="AlphaFoldDB" id="I0YR73"/>
<comment type="caution">
    <text evidence="3">The sequence shown here is derived from an EMBL/GenBank/DDBJ whole genome shotgun (WGS) entry which is preliminary data.</text>
</comment>
<keyword evidence="1" id="KW-0175">Coiled coil</keyword>
<feature type="coiled-coil region" evidence="1">
    <location>
        <begin position="75"/>
        <end position="109"/>
    </location>
</feature>
<evidence type="ECO:0000313" key="3">
    <source>
        <dbReference type="EMBL" id="EIE20892.1"/>
    </source>
</evidence>
<sequence>MAAVVLNCQADITKIESALHAARRETLQRGSQDISPDQEKAMERLLRKRTDQLIAKIHICTTTQAAEREGADDAAQDVSDALAVLDKENQQLQTEVNEAARRVAQLRTTVPKALSNRFKGMLESCRPTPQPEGSDAEQSGEEEAGPPDASLSPAPLELQDKFAAITNGMPSLRAELEEALERLQRIVAAIDSEAEKAPPNTVEKAFKHFDSPATSGMPSPKLADAVSSGKIVTRRRMASHLRPIPYPLR</sequence>
<feature type="compositionally biased region" description="Acidic residues" evidence="2">
    <location>
        <begin position="134"/>
        <end position="145"/>
    </location>
</feature>
<dbReference type="eggNOG" id="ENOG502SZ9X">
    <property type="taxonomic scope" value="Eukaryota"/>
</dbReference>
<dbReference type="EMBL" id="AGSI01000014">
    <property type="protein sequence ID" value="EIE20892.1"/>
    <property type="molecule type" value="Genomic_DNA"/>
</dbReference>
<dbReference type="OrthoDB" id="513719at2759"/>
<dbReference type="KEGG" id="csl:COCSUDRAFT_67285"/>
<accession>I0YR73</accession>
<proteinExistence type="predicted"/>
<evidence type="ECO:0000256" key="1">
    <source>
        <dbReference type="SAM" id="Coils"/>
    </source>
</evidence>
<evidence type="ECO:0000313" key="4">
    <source>
        <dbReference type="Proteomes" id="UP000007264"/>
    </source>
</evidence>
<dbReference type="GeneID" id="17038871"/>
<gene>
    <name evidence="3" type="ORF">COCSUDRAFT_67285</name>
</gene>
<organism evidence="3 4">
    <name type="scientific">Coccomyxa subellipsoidea (strain C-169)</name>
    <name type="common">Green microalga</name>
    <dbReference type="NCBI Taxonomy" id="574566"/>
    <lineage>
        <taxon>Eukaryota</taxon>
        <taxon>Viridiplantae</taxon>
        <taxon>Chlorophyta</taxon>
        <taxon>core chlorophytes</taxon>
        <taxon>Trebouxiophyceae</taxon>
        <taxon>Trebouxiophyceae incertae sedis</taxon>
        <taxon>Coccomyxaceae</taxon>
        <taxon>Coccomyxa</taxon>
        <taxon>Coccomyxa subellipsoidea</taxon>
    </lineage>
</organism>
<keyword evidence="4" id="KW-1185">Reference proteome</keyword>
<evidence type="ECO:0000256" key="2">
    <source>
        <dbReference type="SAM" id="MobiDB-lite"/>
    </source>
</evidence>
<feature type="region of interest" description="Disordered" evidence="2">
    <location>
        <begin position="121"/>
        <end position="154"/>
    </location>
</feature>
<feature type="coiled-coil region" evidence="1">
    <location>
        <begin position="169"/>
        <end position="196"/>
    </location>
</feature>
<reference evidence="3 4" key="1">
    <citation type="journal article" date="2012" name="Genome Biol.">
        <title>The genome of the polar eukaryotic microalga coccomyxa subellipsoidea reveals traits of cold adaptation.</title>
        <authorList>
            <person name="Blanc G."/>
            <person name="Agarkova I."/>
            <person name="Grimwood J."/>
            <person name="Kuo A."/>
            <person name="Brueggeman A."/>
            <person name="Dunigan D."/>
            <person name="Gurnon J."/>
            <person name="Ladunga I."/>
            <person name="Lindquist E."/>
            <person name="Lucas S."/>
            <person name="Pangilinan J."/>
            <person name="Proschold T."/>
            <person name="Salamov A."/>
            <person name="Schmutz J."/>
            <person name="Weeks D."/>
            <person name="Yamada T."/>
            <person name="Claverie J.M."/>
            <person name="Grigoriev I."/>
            <person name="Van Etten J."/>
            <person name="Lomsadze A."/>
            <person name="Borodovsky M."/>
        </authorList>
    </citation>
    <scope>NUCLEOTIDE SEQUENCE [LARGE SCALE GENOMIC DNA]</scope>
    <source>
        <strain evidence="3 4">C-169</strain>
    </source>
</reference>
<name>I0YR73_COCSC</name>